<dbReference type="Pfam" id="PF01590">
    <property type="entry name" value="GAF"/>
    <property type="match status" value="1"/>
</dbReference>
<dbReference type="InterPro" id="IPR003018">
    <property type="entry name" value="GAF"/>
</dbReference>
<dbReference type="PANTHER" id="PTHR43155">
    <property type="entry name" value="CYCLIC DI-GMP PHOSPHODIESTERASE PA4108-RELATED"/>
    <property type="match status" value="1"/>
</dbReference>
<sequence>MSYGDGISLPIQNETEDIIRIPMNAGIAGHVAMTGETLCIVNAYNDARFSPKMDQETGYRTRNILCMSIQNHRSEIVGVVQVINKRNRLSFTNEDVKQLGAFSAQAAVAISNSRLFQETERALNHALRQVMEYPLFRTQTGIERFSERDPVDFHPYYTCLFMNDRTDKWTLPTSTEG</sequence>
<dbReference type="PANTHER" id="PTHR43155:SF2">
    <property type="entry name" value="CYCLIC DI-GMP PHOSPHODIESTERASE PA4108"/>
    <property type="match status" value="1"/>
</dbReference>
<dbReference type="EMBL" id="HACM01000094">
    <property type="protein sequence ID" value="CRZ00536.1"/>
    <property type="molecule type" value="Transcribed_RNA"/>
</dbReference>
<reference evidence="2" key="1">
    <citation type="submission" date="2015-04" db="EMBL/GenBank/DDBJ databases">
        <title>The genome sequence of the plant pathogenic Rhizarian Plasmodiophora brassicae reveals insights in its biotrophic life cycle and the origin of chitin synthesis.</title>
        <authorList>
            <person name="Schwelm A."/>
            <person name="Fogelqvist J."/>
            <person name="Knaust A."/>
            <person name="Julke S."/>
            <person name="Lilja T."/>
            <person name="Dhandapani V."/>
            <person name="Bonilla-Rosso G."/>
            <person name="Karlsson M."/>
            <person name="Shevchenko A."/>
            <person name="Choi S.R."/>
            <person name="Kim H.G."/>
            <person name="Park J.Y."/>
            <person name="Lim Y.P."/>
            <person name="Ludwig-Muller J."/>
            <person name="Dixelius C."/>
        </authorList>
    </citation>
    <scope>NUCLEOTIDE SEQUENCE</scope>
    <source>
        <tissue evidence="2">Potato root galls</tissue>
    </source>
</reference>
<feature type="domain" description="GAF" evidence="1">
    <location>
        <begin position="15"/>
        <end position="110"/>
    </location>
</feature>
<organism evidence="2">
    <name type="scientific">Spongospora subterranea</name>
    <dbReference type="NCBI Taxonomy" id="70186"/>
    <lineage>
        <taxon>Eukaryota</taxon>
        <taxon>Sar</taxon>
        <taxon>Rhizaria</taxon>
        <taxon>Endomyxa</taxon>
        <taxon>Phytomyxea</taxon>
        <taxon>Plasmodiophorida</taxon>
        <taxon>Plasmodiophoridae</taxon>
        <taxon>Spongospora</taxon>
    </lineage>
</organism>
<dbReference type="SUPFAM" id="SSF55781">
    <property type="entry name" value="GAF domain-like"/>
    <property type="match status" value="1"/>
</dbReference>
<evidence type="ECO:0000259" key="1">
    <source>
        <dbReference type="Pfam" id="PF01590"/>
    </source>
</evidence>
<protein>
    <recommendedName>
        <fullName evidence="1">GAF domain-containing protein</fullName>
    </recommendedName>
</protein>
<evidence type="ECO:0000313" key="2">
    <source>
        <dbReference type="EMBL" id="CRZ00536.1"/>
    </source>
</evidence>
<dbReference type="InterPro" id="IPR029016">
    <property type="entry name" value="GAF-like_dom_sf"/>
</dbReference>
<accession>A0A0H5QGU1</accession>
<dbReference type="Gene3D" id="3.30.450.40">
    <property type="match status" value="1"/>
</dbReference>
<name>A0A0H5QGU1_9EUKA</name>
<dbReference type="AlphaFoldDB" id="A0A0H5QGU1"/>
<proteinExistence type="predicted"/>